<dbReference type="SMART" id="SM00287">
    <property type="entry name" value="SH3b"/>
    <property type="match status" value="1"/>
</dbReference>
<dbReference type="NCBIfam" id="TIGR04211">
    <property type="entry name" value="SH3_and_anchor"/>
    <property type="match status" value="1"/>
</dbReference>
<dbReference type="InterPro" id="IPR003646">
    <property type="entry name" value="SH3-like_bac-type"/>
</dbReference>
<dbReference type="PATRIC" id="fig|336831.14.peg.914"/>
<feature type="coiled-coil region" evidence="6">
    <location>
        <begin position="106"/>
        <end position="168"/>
    </location>
</feature>
<keyword evidence="3" id="KW-0732">Signal</keyword>
<dbReference type="Gene3D" id="2.30.30.40">
    <property type="entry name" value="SH3 Domains"/>
    <property type="match status" value="1"/>
</dbReference>
<evidence type="ECO:0000256" key="1">
    <source>
        <dbReference type="ARBA" id="ARBA00004167"/>
    </source>
</evidence>
<dbReference type="EMBL" id="LAHO01000009">
    <property type="protein sequence ID" value="KKO45411.1"/>
    <property type="molecule type" value="Genomic_DNA"/>
</dbReference>
<evidence type="ECO:0000259" key="8">
    <source>
        <dbReference type="PROSITE" id="PS51781"/>
    </source>
</evidence>
<dbReference type="GO" id="GO:0016020">
    <property type="term" value="C:membrane"/>
    <property type="evidence" value="ECO:0007669"/>
    <property type="project" value="UniProtKB-SubCell"/>
</dbReference>
<dbReference type="AlphaFoldDB" id="A0A0M2V438"/>
<evidence type="ECO:0000256" key="6">
    <source>
        <dbReference type="SAM" id="Coils"/>
    </source>
</evidence>
<dbReference type="STRING" id="336831.WG68_10165"/>
<dbReference type="PROSITE" id="PS51781">
    <property type="entry name" value="SH3B"/>
    <property type="match status" value="1"/>
</dbReference>
<proteinExistence type="predicted"/>
<dbReference type="RefSeq" id="WP_046557584.1">
    <property type="nucleotide sequence ID" value="NZ_LAHO01000009.1"/>
</dbReference>
<keyword evidence="6" id="KW-0175">Coiled coil</keyword>
<keyword evidence="2 7" id="KW-0812">Transmembrane</keyword>
<reference evidence="9 10" key="1">
    <citation type="submission" date="2015-03" db="EMBL/GenBank/DDBJ databases">
        <title>Draft genome sequences of two protease-producing strains of Arsukibacterium isolated from two cold and alkaline environments.</title>
        <authorList>
            <person name="Lylloff J.E."/>
            <person name="Skov L.B."/>
            <person name="Jepsen M."/>
            <person name="Hallin P.F."/>
            <person name="Sorensen S.J."/>
            <person name="Stougaard P."/>
            <person name="Glaring M.A."/>
        </authorList>
    </citation>
    <scope>NUCLEOTIDE SEQUENCE [LARGE SCALE GENOMIC DNA]</scope>
    <source>
        <strain evidence="9 10">GCM72</strain>
    </source>
</reference>
<evidence type="ECO:0000256" key="5">
    <source>
        <dbReference type="ARBA" id="ARBA00023136"/>
    </source>
</evidence>
<comment type="caution">
    <text evidence="9">The sequence shown here is derived from an EMBL/GenBank/DDBJ whole genome shotgun (WGS) entry which is preliminary data.</text>
</comment>
<keyword evidence="10" id="KW-1185">Reference proteome</keyword>
<feature type="transmembrane region" description="Helical" evidence="7">
    <location>
        <begin position="174"/>
        <end position="195"/>
    </location>
</feature>
<accession>A0A0M2V438</accession>
<evidence type="ECO:0000256" key="4">
    <source>
        <dbReference type="ARBA" id="ARBA00022989"/>
    </source>
</evidence>
<protein>
    <submittedName>
        <fullName evidence="9">Peptide-binding protein</fullName>
    </submittedName>
</protein>
<keyword evidence="4 7" id="KW-1133">Transmembrane helix</keyword>
<dbReference type="Pfam" id="PF08239">
    <property type="entry name" value="SH3_3"/>
    <property type="match status" value="1"/>
</dbReference>
<evidence type="ECO:0000256" key="7">
    <source>
        <dbReference type="SAM" id="Phobius"/>
    </source>
</evidence>
<keyword evidence="5 7" id="KW-0472">Membrane</keyword>
<dbReference type="Proteomes" id="UP000034228">
    <property type="component" value="Unassembled WGS sequence"/>
</dbReference>
<evidence type="ECO:0000256" key="2">
    <source>
        <dbReference type="ARBA" id="ARBA00022692"/>
    </source>
</evidence>
<gene>
    <name evidence="9" type="ORF">WG68_10165</name>
</gene>
<dbReference type="OrthoDB" id="9790951at2"/>
<evidence type="ECO:0000256" key="3">
    <source>
        <dbReference type="ARBA" id="ARBA00022729"/>
    </source>
</evidence>
<sequence>MFRLFRSSVSRIFFLPLILLVLSWPTVAQQTSTEKPAFISDALFVYLHSGPGNQYRIVGTINAGQDVTFISEDRDSGYVQIRYDSTKTGWLPKEYVSFTPGLVTQLETLTERFNNQRSQLQQLAEERDSLSSQLNSAIVERENAQEQLAQSNRSYEQLKTQLEATQTSIWQNPMVIGSAILLIGLIFGLVLPALWPKRRESERWM</sequence>
<evidence type="ECO:0000313" key="9">
    <source>
        <dbReference type="EMBL" id="KKO45411.1"/>
    </source>
</evidence>
<comment type="subcellular location">
    <subcellularLocation>
        <location evidence="1">Membrane</location>
        <topology evidence="1">Single-pass membrane protein</topology>
    </subcellularLocation>
</comment>
<organism evidence="9 10">
    <name type="scientific">Arsukibacterium ikkense</name>
    <dbReference type="NCBI Taxonomy" id="336831"/>
    <lineage>
        <taxon>Bacteria</taxon>
        <taxon>Pseudomonadati</taxon>
        <taxon>Pseudomonadota</taxon>
        <taxon>Gammaproteobacteria</taxon>
        <taxon>Chromatiales</taxon>
        <taxon>Chromatiaceae</taxon>
        <taxon>Arsukibacterium</taxon>
    </lineage>
</organism>
<evidence type="ECO:0000313" key="10">
    <source>
        <dbReference type="Proteomes" id="UP000034228"/>
    </source>
</evidence>
<dbReference type="InterPro" id="IPR016476">
    <property type="entry name" value="SH3_dom_pro"/>
</dbReference>
<name>A0A0M2V438_9GAMM</name>
<feature type="domain" description="SH3b" evidence="8">
    <location>
        <begin position="34"/>
        <end position="100"/>
    </location>
</feature>